<evidence type="ECO:0008006" key="4">
    <source>
        <dbReference type="Google" id="ProtNLM"/>
    </source>
</evidence>
<name>A0AA95SJL8_9BACI</name>
<dbReference type="RefSeq" id="WP_066087382.1">
    <property type="nucleotide sequence ID" value="NZ_CP126114.1"/>
</dbReference>
<organism evidence="2 3">
    <name type="scientific">Neobacillus novalis</name>
    <dbReference type="NCBI Taxonomy" id="220687"/>
    <lineage>
        <taxon>Bacteria</taxon>
        <taxon>Bacillati</taxon>
        <taxon>Bacillota</taxon>
        <taxon>Bacilli</taxon>
        <taxon>Bacillales</taxon>
        <taxon>Bacillaceae</taxon>
        <taxon>Neobacillus</taxon>
    </lineage>
</organism>
<evidence type="ECO:0000313" key="2">
    <source>
        <dbReference type="EMBL" id="WHY88841.1"/>
    </source>
</evidence>
<reference evidence="2" key="1">
    <citation type="submission" date="2023-05" db="EMBL/GenBank/DDBJ databases">
        <title>Comparative genomics of Bacillaceae isolates and their secondary metabolite potential.</title>
        <authorList>
            <person name="Song L."/>
            <person name="Nielsen L.J."/>
            <person name="Mohite O."/>
            <person name="Xu X."/>
            <person name="Weber T."/>
            <person name="Kovacs A.T."/>
        </authorList>
    </citation>
    <scope>NUCLEOTIDE SEQUENCE</scope>
    <source>
        <strain evidence="2">XLM17</strain>
    </source>
</reference>
<dbReference type="EMBL" id="CP126114">
    <property type="protein sequence ID" value="WHY88841.1"/>
    <property type="molecule type" value="Genomic_DNA"/>
</dbReference>
<sequence>MKKFLTVLCGGLIALTLFVTTGNTAKAAAPTDSPAGTESDDCGCHDVTQLFGAERNKIVSNLISSDAYKNEKKDLKNKGYKSHGANEIEVMKHNVYGVIMVGVPFTNSKGIVVMAVFMNGEFMGIQPADSN</sequence>
<dbReference type="Proteomes" id="UP001178288">
    <property type="component" value="Chromosome"/>
</dbReference>
<evidence type="ECO:0000313" key="3">
    <source>
        <dbReference type="Proteomes" id="UP001178288"/>
    </source>
</evidence>
<dbReference type="KEGG" id="nnv:QNH39_13810"/>
<keyword evidence="3" id="KW-1185">Reference proteome</keyword>
<evidence type="ECO:0000256" key="1">
    <source>
        <dbReference type="SAM" id="SignalP"/>
    </source>
</evidence>
<feature type="chain" id="PRO_5041723174" description="DUF3887 domain-containing protein" evidence="1">
    <location>
        <begin position="28"/>
        <end position="131"/>
    </location>
</feature>
<protein>
    <recommendedName>
        <fullName evidence="4">DUF3887 domain-containing protein</fullName>
    </recommendedName>
</protein>
<proteinExistence type="predicted"/>
<gene>
    <name evidence="2" type="ORF">QNH39_13810</name>
</gene>
<feature type="signal peptide" evidence="1">
    <location>
        <begin position="1"/>
        <end position="27"/>
    </location>
</feature>
<accession>A0AA95SJL8</accession>
<keyword evidence="1" id="KW-0732">Signal</keyword>
<dbReference type="AlphaFoldDB" id="A0AA95SJL8"/>